<dbReference type="InterPro" id="IPR035899">
    <property type="entry name" value="DBL_dom_sf"/>
</dbReference>
<evidence type="ECO:0008006" key="7">
    <source>
        <dbReference type="Google" id="ProtNLM"/>
    </source>
</evidence>
<dbReference type="EMBL" id="JARBDR010000657">
    <property type="protein sequence ID" value="KAJ8308909.1"/>
    <property type="molecule type" value="Genomic_DNA"/>
</dbReference>
<feature type="compositionally biased region" description="Polar residues" evidence="2">
    <location>
        <begin position="845"/>
        <end position="857"/>
    </location>
</feature>
<evidence type="ECO:0000313" key="5">
    <source>
        <dbReference type="EMBL" id="KAJ8308909.1"/>
    </source>
</evidence>
<dbReference type="SMART" id="SM00325">
    <property type="entry name" value="RhoGEF"/>
    <property type="match status" value="1"/>
</dbReference>
<proteinExistence type="predicted"/>
<keyword evidence="6" id="KW-1185">Reference proteome</keyword>
<evidence type="ECO:0000313" key="6">
    <source>
        <dbReference type="Proteomes" id="UP001217089"/>
    </source>
</evidence>
<evidence type="ECO:0000256" key="2">
    <source>
        <dbReference type="SAM" id="MobiDB-lite"/>
    </source>
</evidence>
<dbReference type="PANTHER" id="PTHR45924">
    <property type="entry name" value="FI17866P1"/>
    <property type="match status" value="1"/>
</dbReference>
<dbReference type="Gene3D" id="1.20.900.10">
    <property type="entry name" value="Dbl homology (DH) domain"/>
    <property type="match status" value="1"/>
</dbReference>
<evidence type="ECO:0000259" key="4">
    <source>
        <dbReference type="PROSITE" id="PS50010"/>
    </source>
</evidence>
<dbReference type="InterPro" id="IPR011993">
    <property type="entry name" value="PH-like_dom_sf"/>
</dbReference>
<dbReference type="InterPro" id="IPR000219">
    <property type="entry name" value="DH_dom"/>
</dbReference>
<dbReference type="PANTHER" id="PTHR45924:SF2">
    <property type="entry name" value="FI17866P1"/>
    <property type="match status" value="1"/>
</dbReference>
<feature type="compositionally biased region" description="Polar residues" evidence="2">
    <location>
        <begin position="1"/>
        <end position="18"/>
    </location>
</feature>
<dbReference type="SUPFAM" id="SSF50729">
    <property type="entry name" value="PH domain-like"/>
    <property type="match status" value="1"/>
</dbReference>
<sequence>MSQNDDSISSPSKLNISGKSPVVNGTPVRHSSVKDGSGSPKYVTHVQRVVAEIKETERIYVQCLIEIIEGYLNYLVYSPHLKISTGDIDCLFGNIQEIYEFSRQFTEDLEKCEDDPEKVAECFVAHNEGFSIYAQYCTNYPTAVEVLTKVMMDPELSEVFKQQQIKLGHNLPLGAYLLKPNILKNYDKKDPGYKTMSQALDHMTGMAHHINEMKRKHEHAVRVQEIQSQLEDYEGEDLTRLGELVLEGSFRVYGAKTSRHVFLFEKGVLVSKRKEDGMQSCKGFILCSNLMLVESIPKEPLTFQIIPFDNPKGQHTLQARNLEQKRKWCQEIKRLILESYKEKIPEKVKGLVMQLGKSKDEDSVKGEEGKKIHHHTAPEYLERRHRMRRKSGGTLLPDLLKPNRLRKGQRRAESVSPRSFITKIIYYIKILYSLFVNVKKHQELSRVPTDSDLYSWKQNVNPESSPTVTVNQDSPVNRSKSFRIAVKGNPRASGDYAQIDESKEARPVANIPTRRSQSFRQATRMKPLMSVDYEDPEQMHPSLSSPDASLSLQEINKLEELNKECNNQYLSNRVSDHDSVFNNASVHDSNKRSDVSQHEVAGRYSSLPVLTNANNNGSKNFHIPSSSSSSRTFSTESFKTLNSPSQCKRVIDTKQYFSVNKDTSQDYPKYRDQDSCNNNFRREGKSVSAFNDSFLKKSTENLMAKSSKYSQKLGPKSITLTKPLSFTVLKYSSDPIHVSKKENSDNKENVINGDISKCDDEEDPWVPNPSFSSAENLLQAQKPQTRQRAYSADGEIDDFSEENFDWLVYANRNHLPVTGFSSENIPKLYKYCTPPRDSMEPPPCNTNTSSKSQNSVNKPYKTPRLSLIKTYATPPRSAMDPRQMQDYSGVKNHAQLDSAGSSSESEEKSSVGSLPMVGKPPDSHVLEERRQILLKRSMSSPCARHNSYGEAFRRGTRPVSVEVDYIDNDHEKIVAEMEDYMRRSDSNMTLSSSKFPMTITQVAENDKNIDQRNRDSCMSYLSSSSYESQGSYSNNSGAENVVGTIKNKFNDIKQKLAHRRSGSYDNKFSNMSDPEYDSEGEKNRHKNRESGSSLMSLNTWFGGKSKEQQEPDLQSVLLAGELGSASVGQRIAEQEPDYAELNDSLQKIRSHSQQSVDDEEKIKNSSPVQIEQKHVPSLQNLNMQQCDSAFSIQSEINDLTSEESPREDECVTKPKGFQREESCSSAESFYERRLSVAFNEGEVFRDSAVYCEMDIDQQVSTTQELPPKAPRVPIKEYVQYLEEKTKPKESQTKKVKHREPAAIIRQRMESLKSRLEGSNTYSRPTSEERKFLRFHSRPVSEERELTPFNWNISKSNRSSSTSINIISHQGNEEEENKYHEYTDNRRLYRSRSNPPAGGPLRASRSLGRLDQLSNDLDNLVIMKGWVKQLISRFQSNQ</sequence>
<dbReference type="PROSITE" id="PS50010">
    <property type="entry name" value="DH_2"/>
    <property type="match status" value="1"/>
</dbReference>
<name>A0ABQ9EV24_TEGGR</name>
<dbReference type="SUPFAM" id="SSF48065">
    <property type="entry name" value="DBL homology domain (DH-domain)"/>
    <property type="match status" value="1"/>
</dbReference>
<accession>A0ABQ9EV24</accession>
<feature type="region of interest" description="Disordered" evidence="2">
    <location>
        <begin position="838"/>
        <end position="922"/>
    </location>
</feature>
<evidence type="ECO:0000259" key="3">
    <source>
        <dbReference type="PROSITE" id="PS50003"/>
    </source>
</evidence>
<feature type="region of interest" description="Disordered" evidence="2">
    <location>
        <begin position="1"/>
        <end position="39"/>
    </location>
</feature>
<reference evidence="5 6" key="1">
    <citation type="submission" date="2022-12" db="EMBL/GenBank/DDBJ databases">
        <title>Chromosome-level genome of Tegillarca granosa.</title>
        <authorList>
            <person name="Kim J."/>
        </authorList>
    </citation>
    <scope>NUCLEOTIDE SEQUENCE [LARGE SCALE GENOMIC DNA]</scope>
    <source>
        <strain evidence="5">Teg-2019</strain>
        <tissue evidence="5">Adductor muscle</tissue>
    </source>
</reference>
<protein>
    <recommendedName>
        <fullName evidence="7">Pleckstrin homology domain-containing family G member 1</fullName>
    </recommendedName>
</protein>
<dbReference type="Pfam" id="PF22697">
    <property type="entry name" value="SOS1_NGEF_PH"/>
    <property type="match status" value="1"/>
</dbReference>
<evidence type="ECO:0000256" key="1">
    <source>
        <dbReference type="ARBA" id="ARBA00022553"/>
    </source>
</evidence>
<feature type="region of interest" description="Disordered" evidence="2">
    <location>
        <begin position="606"/>
        <end position="633"/>
    </location>
</feature>
<comment type="caution">
    <text evidence="5">The sequence shown here is derived from an EMBL/GenBank/DDBJ whole genome shotgun (WGS) entry which is preliminary data.</text>
</comment>
<organism evidence="5 6">
    <name type="scientific">Tegillarca granosa</name>
    <name type="common">Malaysian cockle</name>
    <name type="synonym">Anadara granosa</name>
    <dbReference type="NCBI Taxonomy" id="220873"/>
    <lineage>
        <taxon>Eukaryota</taxon>
        <taxon>Metazoa</taxon>
        <taxon>Spiralia</taxon>
        <taxon>Lophotrochozoa</taxon>
        <taxon>Mollusca</taxon>
        <taxon>Bivalvia</taxon>
        <taxon>Autobranchia</taxon>
        <taxon>Pteriomorphia</taxon>
        <taxon>Arcoida</taxon>
        <taxon>Arcoidea</taxon>
        <taxon>Arcidae</taxon>
        <taxon>Tegillarca</taxon>
    </lineage>
</organism>
<feature type="compositionally biased region" description="Polar residues" evidence="2">
    <location>
        <begin position="1063"/>
        <end position="1072"/>
    </location>
</feature>
<gene>
    <name evidence="5" type="ORF">KUTeg_013783</name>
</gene>
<feature type="domain" description="DH" evidence="4">
    <location>
        <begin position="45"/>
        <end position="180"/>
    </location>
</feature>
<feature type="compositionally biased region" description="Basic and acidic residues" evidence="2">
    <location>
        <begin position="1376"/>
        <end position="1386"/>
    </location>
</feature>
<dbReference type="Pfam" id="PF00621">
    <property type="entry name" value="RhoGEF"/>
    <property type="match status" value="1"/>
</dbReference>
<keyword evidence="1" id="KW-0597">Phosphoprotein</keyword>
<dbReference type="SMART" id="SM00233">
    <property type="entry name" value="PH"/>
    <property type="match status" value="1"/>
</dbReference>
<feature type="region of interest" description="Disordered" evidence="2">
    <location>
        <begin position="1148"/>
        <end position="1167"/>
    </location>
</feature>
<dbReference type="InterPro" id="IPR055251">
    <property type="entry name" value="SOS1_NGEF_PH"/>
</dbReference>
<feature type="region of interest" description="Disordered" evidence="2">
    <location>
        <begin position="1369"/>
        <end position="1404"/>
    </location>
</feature>
<feature type="compositionally biased region" description="Polar residues" evidence="2">
    <location>
        <begin position="608"/>
        <end position="619"/>
    </location>
</feature>
<dbReference type="InterPro" id="IPR001849">
    <property type="entry name" value="PH_domain"/>
</dbReference>
<feature type="domain" description="PH" evidence="3">
    <location>
        <begin position="237"/>
        <end position="337"/>
    </location>
</feature>
<dbReference type="PROSITE" id="PS50003">
    <property type="entry name" value="PH_DOMAIN"/>
    <property type="match status" value="1"/>
</dbReference>
<feature type="compositionally biased region" description="Polar residues" evidence="2">
    <location>
        <begin position="1090"/>
        <end position="1099"/>
    </location>
</feature>
<dbReference type="Gene3D" id="2.30.29.30">
    <property type="entry name" value="Pleckstrin-homology domain (PH domain)/Phosphotyrosine-binding domain (PTB)"/>
    <property type="match status" value="1"/>
</dbReference>
<dbReference type="InterPro" id="IPR043324">
    <property type="entry name" value="PH_PLEKHG1_G2_G3"/>
</dbReference>
<dbReference type="Proteomes" id="UP001217089">
    <property type="component" value="Unassembled WGS sequence"/>
</dbReference>
<dbReference type="CDD" id="cd13243">
    <property type="entry name" value="PH_PLEKHG1_G2_G3"/>
    <property type="match status" value="1"/>
</dbReference>
<dbReference type="CDD" id="cd00160">
    <property type="entry name" value="RhoGEF"/>
    <property type="match status" value="1"/>
</dbReference>
<feature type="region of interest" description="Disordered" evidence="2">
    <location>
        <begin position="1059"/>
        <end position="1099"/>
    </location>
</feature>
<feature type="region of interest" description="Disordered" evidence="2">
    <location>
        <begin position="741"/>
        <end position="763"/>
    </location>
</feature>